<protein>
    <submittedName>
        <fullName evidence="1">Uncharacterized protein</fullName>
    </submittedName>
</protein>
<proteinExistence type="predicted"/>
<name>A0A3Q7JCW8_SOLLC</name>
<reference evidence="1" key="1">
    <citation type="journal article" date="2012" name="Nature">
        <title>The tomato genome sequence provides insights into fleshy fruit evolution.</title>
        <authorList>
            <consortium name="Tomato Genome Consortium"/>
        </authorList>
    </citation>
    <scope>NUCLEOTIDE SEQUENCE [LARGE SCALE GENOMIC DNA]</scope>
    <source>
        <strain evidence="1">cv. Heinz 1706</strain>
    </source>
</reference>
<organism evidence="1">
    <name type="scientific">Solanum lycopersicum</name>
    <name type="common">Tomato</name>
    <name type="synonym">Lycopersicon esculentum</name>
    <dbReference type="NCBI Taxonomy" id="4081"/>
    <lineage>
        <taxon>Eukaryota</taxon>
        <taxon>Viridiplantae</taxon>
        <taxon>Streptophyta</taxon>
        <taxon>Embryophyta</taxon>
        <taxon>Tracheophyta</taxon>
        <taxon>Spermatophyta</taxon>
        <taxon>Magnoliopsida</taxon>
        <taxon>eudicotyledons</taxon>
        <taxon>Gunneridae</taxon>
        <taxon>Pentapetalae</taxon>
        <taxon>asterids</taxon>
        <taxon>lamiids</taxon>
        <taxon>Solanales</taxon>
        <taxon>Solanaceae</taxon>
        <taxon>Solanoideae</taxon>
        <taxon>Solaneae</taxon>
        <taxon>Solanum</taxon>
        <taxon>Solanum subgen. Lycopersicon</taxon>
    </lineage>
</organism>
<dbReference type="AlphaFoldDB" id="A0A3Q7JCW8"/>
<dbReference type="Proteomes" id="UP000004994">
    <property type="component" value="Chromosome 12"/>
</dbReference>
<keyword evidence="2" id="KW-1185">Reference proteome</keyword>
<reference evidence="1" key="2">
    <citation type="submission" date="2019-01" db="UniProtKB">
        <authorList>
            <consortium name="EnsemblPlants"/>
        </authorList>
    </citation>
    <scope>IDENTIFICATION</scope>
    <source>
        <strain evidence="1">cv. Heinz 1706</strain>
    </source>
</reference>
<dbReference type="Gramene" id="Solyc12g070113.1.1">
    <property type="protein sequence ID" value="Solyc12g070113.1.1"/>
    <property type="gene ID" value="Solyc12g070113.1"/>
</dbReference>
<evidence type="ECO:0000313" key="2">
    <source>
        <dbReference type="Proteomes" id="UP000004994"/>
    </source>
</evidence>
<dbReference type="InParanoid" id="A0A3Q7JCW8"/>
<sequence>MDHILRFNLGMKSSGEITDLWTNLVLFADENLKLPNLNCISLLYLLGLLASGEEKDGLSSSTFEVRFLFKDDDNDQNAHEAILEVLKGVVRKLVFGEWTSRTKLHDRLHEPIFCCVSLINGY</sequence>
<evidence type="ECO:0000313" key="1">
    <source>
        <dbReference type="EnsemblPlants" id="Solyc12g070113.1.1"/>
    </source>
</evidence>
<dbReference type="EnsemblPlants" id="Solyc12g070113.1.1">
    <property type="protein sequence ID" value="Solyc12g070113.1.1"/>
    <property type="gene ID" value="Solyc12g070113.1"/>
</dbReference>
<accession>A0A3Q7JCW8</accession>